<evidence type="ECO:0000256" key="1">
    <source>
        <dbReference type="SAM" id="MobiDB-lite"/>
    </source>
</evidence>
<keyword evidence="4" id="KW-1185">Reference proteome</keyword>
<feature type="region of interest" description="Disordered" evidence="1">
    <location>
        <begin position="60"/>
        <end position="81"/>
    </location>
</feature>
<organism evidence="3 4">
    <name type="scientific">Venturia effusa</name>
    <dbReference type="NCBI Taxonomy" id="50376"/>
    <lineage>
        <taxon>Eukaryota</taxon>
        <taxon>Fungi</taxon>
        <taxon>Dikarya</taxon>
        <taxon>Ascomycota</taxon>
        <taxon>Pezizomycotina</taxon>
        <taxon>Dothideomycetes</taxon>
        <taxon>Pleosporomycetidae</taxon>
        <taxon>Venturiales</taxon>
        <taxon>Venturiaceae</taxon>
        <taxon>Venturia</taxon>
    </lineage>
</organism>
<accession>A0A517LQB8</accession>
<evidence type="ECO:0000313" key="4">
    <source>
        <dbReference type="Proteomes" id="UP000316270"/>
    </source>
</evidence>
<feature type="chain" id="PRO_5021918139" evidence="2">
    <location>
        <begin position="17"/>
        <end position="81"/>
    </location>
</feature>
<sequence>MRFSIVLAVFAAAVSAVPGAQAPDLSSILEQLKSGGGKGLGGAGGLGGLGKGTGGKGLGGLGKGTGGAGGGGHSHGGGRRI</sequence>
<name>A0A517LQB8_9PEZI</name>
<feature type="compositionally biased region" description="Gly residues" evidence="1">
    <location>
        <begin position="60"/>
        <end position="75"/>
    </location>
</feature>
<proteinExistence type="predicted"/>
<feature type="signal peptide" evidence="2">
    <location>
        <begin position="1"/>
        <end position="16"/>
    </location>
</feature>
<gene>
    <name evidence="3" type="ORF">FKW77_006537</name>
</gene>
<evidence type="ECO:0000256" key="2">
    <source>
        <dbReference type="SAM" id="SignalP"/>
    </source>
</evidence>
<keyword evidence="2" id="KW-0732">Signal</keyword>
<protein>
    <submittedName>
        <fullName evidence="3">Uncharacterized protein</fullName>
    </submittedName>
</protein>
<evidence type="ECO:0000313" key="3">
    <source>
        <dbReference type="EMBL" id="QDS77840.1"/>
    </source>
</evidence>
<reference evidence="3 4" key="1">
    <citation type="submission" date="2019-07" db="EMBL/GenBank/DDBJ databases">
        <title>Finished genome of Venturia effusa.</title>
        <authorList>
            <person name="Young C.A."/>
            <person name="Cox M.P."/>
            <person name="Ganley A.R.D."/>
            <person name="David W.J."/>
        </authorList>
    </citation>
    <scope>NUCLEOTIDE SEQUENCE [LARGE SCALE GENOMIC DNA]</scope>
    <source>
        <strain evidence="4">albino</strain>
    </source>
</reference>
<dbReference type="EMBL" id="CP042202">
    <property type="protein sequence ID" value="QDS77840.1"/>
    <property type="molecule type" value="Genomic_DNA"/>
</dbReference>
<dbReference type="AlphaFoldDB" id="A0A517LQB8"/>
<dbReference type="Proteomes" id="UP000316270">
    <property type="component" value="Chromosome 18"/>
</dbReference>